<reference evidence="3" key="1">
    <citation type="submission" date="2017-02" db="EMBL/GenBank/DDBJ databases">
        <authorList>
            <person name="Varghese N."/>
            <person name="Submissions S."/>
        </authorList>
    </citation>
    <scope>NUCLEOTIDE SEQUENCE [LARGE SCALE GENOMIC DNA]</scope>
    <source>
        <strain evidence="3">DSM 16521</strain>
    </source>
</reference>
<evidence type="ECO:0000313" key="3">
    <source>
        <dbReference type="Proteomes" id="UP000189933"/>
    </source>
</evidence>
<feature type="domain" description="PBP" evidence="1">
    <location>
        <begin position="35"/>
        <end position="257"/>
    </location>
</feature>
<protein>
    <submittedName>
        <fullName evidence="2">Tungstate transport system substrate-binding protein</fullName>
    </submittedName>
</protein>
<dbReference type="PROSITE" id="PS51257">
    <property type="entry name" value="PROKAR_LIPOPROTEIN"/>
    <property type="match status" value="1"/>
</dbReference>
<evidence type="ECO:0000313" key="2">
    <source>
        <dbReference type="EMBL" id="SJZ79688.1"/>
    </source>
</evidence>
<sequence length="284" mass="30982">MKRTAILFTVIMLFIASLTGCGSQQEKAKNTIAEKSNKDVILATTTSTQDSGLLDVLIPAFEKETGYNVKTIAVGTGQALAMGERGEADVLLTHAPASEQKLVDKGIVTDYSLVMHNDFILVGPAEDPARVKGKEIKEALKAISQQQALFLSRGDNSGTHKFEQKIWEKVGIKPAGKWYQSTGSGMGQTLSVAAEKRGYTITDRGTYLALKDKLNLEILVQGSNELKNIYHVMAVNPDKYPKVNAKGARAFIAFLLKPDTQKLIGQFGVDKYGQPLFYPDAIKQ</sequence>
<dbReference type="Gene3D" id="3.40.190.10">
    <property type="entry name" value="Periplasmic binding protein-like II"/>
    <property type="match status" value="2"/>
</dbReference>
<accession>A0A1T4NLQ4</accession>
<dbReference type="InterPro" id="IPR024370">
    <property type="entry name" value="PBP_domain"/>
</dbReference>
<dbReference type="InterPro" id="IPR052738">
    <property type="entry name" value="ABC-Tungstate_binding"/>
</dbReference>
<proteinExistence type="predicted"/>
<keyword evidence="3" id="KW-1185">Reference proteome</keyword>
<dbReference type="OrthoDB" id="186379at2"/>
<dbReference type="Pfam" id="PF12849">
    <property type="entry name" value="PBP_like_2"/>
    <property type="match status" value="1"/>
</dbReference>
<dbReference type="EMBL" id="FUXM01000007">
    <property type="protein sequence ID" value="SJZ79688.1"/>
    <property type="molecule type" value="Genomic_DNA"/>
</dbReference>
<dbReference type="RefSeq" id="WP_078665039.1">
    <property type="nucleotide sequence ID" value="NZ_FUXM01000007.1"/>
</dbReference>
<dbReference type="AlphaFoldDB" id="A0A1T4NLQ4"/>
<dbReference type="PANTHER" id="PTHR37945:SF1">
    <property type="entry name" value="EXTRACELLULAR TUNGSTATE BINDING PROTEIN"/>
    <property type="match status" value="1"/>
</dbReference>
<dbReference type="SUPFAM" id="SSF53850">
    <property type="entry name" value="Periplasmic binding protein-like II"/>
    <property type="match status" value="1"/>
</dbReference>
<organism evidence="2 3">
    <name type="scientific">Carboxydocella sporoproducens DSM 16521</name>
    <dbReference type="NCBI Taxonomy" id="1121270"/>
    <lineage>
        <taxon>Bacteria</taxon>
        <taxon>Bacillati</taxon>
        <taxon>Bacillota</taxon>
        <taxon>Clostridia</taxon>
        <taxon>Eubacteriales</taxon>
        <taxon>Clostridiales Family XVI. Incertae Sedis</taxon>
        <taxon>Carboxydocella</taxon>
    </lineage>
</organism>
<dbReference type="PANTHER" id="PTHR37945">
    <property type="entry name" value="EXTRACELLULAR TUNGSTATE BINDING PROTEIN"/>
    <property type="match status" value="1"/>
</dbReference>
<dbReference type="Proteomes" id="UP000189933">
    <property type="component" value="Unassembled WGS sequence"/>
</dbReference>
<evidence type="ECO:0000259" key="1">
    <source>
        <dbReference type="Pfam" id="PF12849"/>
    </source>
</evidence>
<name>A0A1T4NLQ4_9FIRM</name>
<gene>
    <name evidence="2" type="ORF">SAMN02745885_00946</name>
</gene>